<dbReference type="InterPro" id="IPR052520">
    <property type="entry name" value="ATL_DNA_repair"/>
</dbReference>
<dbReference type="CDD" id="cd06445">
    <property type="entry name" value="ATase"/>
    <property type="match status" value="1"/>
</dbReference>
<dbReference type="InterPro" id="IPR014048">
    <property type="entry name" value="MethylDNA_cys_MeTrfase_DNA-bd"/>
</dbReference>
<evidence type="ECO:0000313" key="3">
    <source>
        <dbReference type="EMBL" id="BCJ29410.1"/>
    </source>
</evidence>
<feature type="domain" description="Methylated-DNA-[protein]-cysteine S-methyltransferase DNA binding" evidence="2">
    <location>
        <begin position="5"/>
        <end position="75"/>
    </location>
</feature>
<dbReference type="Pfam" id="PF01035">
    <property type="entry name" value="DNA_binding_1"/>
    <property type="match status" value="1"/>
</dbReference>
<organism evidence="3 4">
    <name type="scientific">Actinocatenispora sera</name>
    <dbReference type="NCBI Taxonomy" id="390989"/>
    <lineage>
        <taxon>Bacteria</taxon>
        <taxon>Bacillati</taxon>
        <taxon>Actinomycetota</taxon>
        <taxon>Actinomycetes</taxon>
        <taxon>Micromonosporales</taxon>
        <taxon>Micromonosporaceae</taxon>
        <taxon>Actinocatenispora</taxon>
    </lineage>
</organism>
<dbReference type="GO" id="GO:0032259">
    <property type="term" value="P:methylation"/>
    <property type="evidence" value="ECO:0007669"/>
    <property type="project" value="UniProtKB-KW"/>
</dbReference>
<evidence type="ECO:0000313" key="4">
    <source>
        <dbReference type="Proteomes" id="UP000680750"/>
    </source>
</evidence>
<dbReference type="InterPro" id="IPR036217">
    <property type="entry name" value="MethylDNA_cys_MeTrfase_DNAb"/>
</dbReference>
<dbReference type="KEGG" id="aser:Asera_35180"/>
<dbReference type="AlphaFoldDB" id="A0A810L1K0"/>
<dbReference type="SUPFAM" id="SSF46767">
    <property type="entry name" value="Methylated DNA-protein cysteine methyltransferase, C-terminal domain"/>
    <property type="match status" value="1"/>
</dbReference>
<proteinExistence type="predicted"/>
<dbReference type="Gene3D" id="1.10.10.10">
    <property type="entry name" value="Winged helix-like DNA-binding domain superfamily/Winged helix DNA-binding domain"/>
    <property type="match status" value="1"/>
</dbReference>
<gene>
    <name evidence="3" type="ORF">Asera_35180</name>
</gene>
<sequence>MSIVDEVRAVVAAIPPGRVMSYGDIAARIGAGPRQVGRAMTLLDDAVPWWRVVHADGTPATCHGGTAPALLRAEGTPLTRTRVDMPRARLPRPSTT</sequence>
<dbReference type="OrthoDB" id="9132167at2"/>
<evidence type="ECO:0000256" key="1">
    <source>
        <dbReference type="ARBA" id="ARBA00022763"/>
    </source>
</evidence>
<dbReference type="PANTHER" id="PTHR42942">
    <property type="entry name" value="6-O-METHYLGUANINE DNA METHYLTRANSFERASE"/>
    <property type="match status" value="1"/>
</dbReference>
<reference evidence="3" key="1">
    <citation type="submission" date="2020-08" db="EMBL/GenBank/DDBJ databases">
        <title>Whole genome shotgun sequence of Actinocatenispora sera NBRC 101916.</title>
        <authorList>
            <person name="Komaki H."/>
            <person name="Tamura T."/>
        </authorList>
    </citation>
    <scope>NUCLEOTIDE SEQUENCE</scope>
    <source>
        <strain evidence="3">NBRC 101916</strain>
    </source>
</reference>
<evidence type="ECO:0000259" key="2">
    <source>
        <dbReference type="Pfam" id="PF01035"/>
    </source>
</evidence>
<dbReference type="GO" id="GO:0008168">
    <property type="term" value="F:methyltransferase activity"/>
    <property type="evidence" value="ECO:0007669"/>
    <property type="project" value="UniProtKB-KW"/>
</dbReference>
<dbReference type="PANTHER" id="PTHR42942:SF1">
    <property type="entry name" value="ALKYLTRANSFERASE-LIKE PROTEIN 1"/>
    <property type="match status" value="1"/>
</dbReference>
<dbReference type="InterPro" id="IPR036388">
    <property type="entry name" value="WH-like_DNA-bd_sf"/>
</dbReference>
<accession>A0A810L1K0</accession>
<name>A0A810L1K0_9ACTN</name>
<keyword evidence="3" id="KW-0489">Methyltransferase</keyword>
<keyword evidence="4" id="KW-1185">Reference proteome</keyword>
<dbReference type="Proteomes" id="UP000680750">
    <property type="component" value="Chromosome"/>
</dbReference>
<keyword evidence="3" id="KW-0808">Transferase</keyword>
<dbReference type="EMBL" id="AP023354">
    <property type="protein sequence ID" value="BCJ29410.1"/>
    <property type="molecule type" value="Genomic_DNA"/>
</dbReference>
<dbReference type="GO" id="GO:0006281">
    <property type="term" value="P:DNA repair"/>
    <property type="evidence" value="ECO:0007669"/>
    <property type="project" value="InterPro"/>
</dbReference>
<keyword evidence="1" id="KW-0227">DNA damage</keyword>
<protein>
    <submittedName>
        <fullName evidence="3">Methylated-DNA--protein-cysteine methyltransferase</fullName>
    </submittedName>
</protein>
<dbReference type="RefSeq" id="WP_030448230.1">
    <property type="nucleotide sequence ID" value="NZ_AP023354.1"/>
</dbReference>